<feature type="transmembrane region" description="Helical" evidence="7">
    <location>
        <begin position="404"/>
        <end position="424"/>
    </location>
</feature>
<keyword evidence="2 7" id="KW-0812">Transmembrane</keyword>
<evidence type="ECO:0000256" key="6">
    <source>
        <dbReference type="SAM" id="MobiDB-lite"/>
    </source>
</evidence>
<feature type="region of interest" description="Disordered" evidence="6">
    <location>
        <begin position="1"/>
        <end position="27"/>
    </location>
</feature>
<evidence type="ECO:0000256" key="2">
    <source>
        <dbReference type="ARBA" id="ARBA00022692"/>
    </source>
</evidence>
<dbReference type="SUPFAM" id="SSF103473">
    <property type="entry name" value="MFS general substrate transporter"/>
    <property type="match status" value="2"/>
</dbReference>
<dbReference type="Proteomes" id="UP000738349">
    <property type="component" value="Unassembled WGS sequence"/>
</dbReference>
<protein>
    <submittedName>
        <fullName evidence="9">Major facilitator superfamily domain-containing protein</fullName>
    </submittedName>
</protein>
<dbReference type="PROSITE" id="PS50850">
    <property type="entry name" value="MFS"/>
    <property type="match status" value="1"/>
</dbReference>
<sequence length="593" mass="63411">MASPMDNSDVLASSHVGQSGNGEAQSSAKYSFDGAPCVPVASVDKTGCTVEHDELAKDPEAQGHGVIYPEHRAQYLKGWPLVWAFVGWLMTEFMGGLGGNMLSPALPVVASKFNALNQLGWVSGAYYMSQCGCMLLFGQWLAVFNAKYVLIAAIVFFMIGSTISGGAQDIETLILGRAIAGIGAAGCWVSVLTLVALLVELKTRPVLMGLFGVQNAISGTVGPIIAGAFANIGLWRMCFLIVLPLGTITILIIWFVLPSVPALPIDQDLEAKLDRHLKVAFKSGSKNLSDSARRWILIDWIGYFTVTSSLVCFILALQWGGSTYAWKSATIIGLFLGFGGLMALFVVIQHYTTCPLMPLRAWKNRTVVGASFMAMFTLMCNLFAAVFIPVLYEAGRGVTSLKAGLLVIPFLLTVVLSQAAEGLVMSFTKRYWHWGWTSPAFLAIGGGLLYTVNIDTSDAALIGYQIIYGLGIGFTQNVAFLSVQADNPESEVPAAIAIVSFTQLFGGMCGPVIGNAVLQGGLKRYLPANGVDEETIALVQSSVFAVWELSGELRTQVIKGYIRALNDIYIGAVPIAGLIIACGLLIRNRSLSG</sequence>
<feature type="transmembrane region" description="Helical" evidence="7">
    <location>
        <begin position="174"/>
        <end position="199"/>
    </location>
</feature>
<evidence type="ECO:0000256" key="5">
    <source>
        <dbReference type="ARBA" id="ARBA00023180"/>
    </source>
</evidence>
<comment type="subcellular location">
    <subcellularLocation>
        <location evidence="1">Membrane</location>
        <topology evidence="1">Multi-pass membrane protein</topology>
    </subcellularLocation>
</comment>
<feature type="transmembrane region" description="Helical" evidence="7">
    <location>
        <begin position="462"/>
        <end position="483"/>
    </location>
</feature>
<feature type="transmembrane region" description="Helical" evidence="7">
    <location>
        <begin position="495"/>
        <end position="518"/>
    </location>
</feature>
<proteinExistence type="predicted"/>
<feature type="transmembrane region" description="Helical" evidence="7">
    <location>
        <begin position="148"/>
        <end position="168"/>
    </location>
</feature>
<dbReference type="EMBL" id="JAGMUV010000001">
    <property type="protein sequence ID" value="KAH7176732.1"/>
    <property type="molecule type" value="Genomic_DNA"/>
</dbReference>
<feature type="transmembrane region" description="Helical" evidence="7">
    <location>
        <begin position="325"/>
        <end position="347"/>
    </location>
</feature>
<feature type="transmembrane region" description="Helical" evidence="7">
    <location>
        <begin position="206"/>
        <end position="228"/>
    </location>
</feature>
<keyword evidence="10" id="KW-1185">Reference proteome</keyword>
<keyword evidence="3 7" id="KW-1133">Transmembrane helix</keyword>
<dbReference type="OrthoDB" id="10021397at2759"/>
<organism evidence="9 10">
    <name type="scientific">Dactylonectria macrodidyma</name>
    <dbReference type="NCBI Taxonomy" id="307937"/>
    <lineage>
        <taxon>Eukaryota</taxon>
        <taxon>Fungi</taxon>
        <taxon>Dikarya</taxon>
        <taxon>Ascomycota</taxon>
        <taxon>Pezizomycotina</taxon>
        <taxon>Sordariomycetes</taxon>
        <taxon>Hypocreomycetidae</taxon>
        <taxon>Hypocreales</taxon>
        <taxon>Nectriaceae</taxon>
        <taxon>Dactylonectria</taxon>
    </lineage>
</organism>
<dbReference type="InterPro" id="IPR011701">
    <property type="entry name" value="MFS"/>
</dbReference>
<evidence type="ECO:0000313" key="9">
    <source>
        <dbReference type="EMBL" id="KAH7176732.1"/>
    </source>
</evidence>
<dbReference type="PANTHER" id="PTHR23501">
    <property type="entry name" value="MAJOR FACILITATOR SUPERFAMILY"/>
    <property type="match status" value="1"/>
</dbReference>
<keyword evidence="4 7" id="KW-0472">Membrane</keyword>
<dbReference type="Pfam" id="PF07690">
    <property type="entry name" value="MFS_1"/>
    <property type="match status" value="1"/>
</dbReference>
<feature type="compositionally biased region" description="Polar residues" evidence="6">
    <location>
        <begin position="15"/>
        <end position="27"/>
    </location>
</feature>
<dbReference type="GO" id="GO:0005886">
    <property type="term" value="C:plasma membrane"/>
    <property type="evidence" value="ECO:0007669"/>
    <property type="project" value="TreeGrafter"/>
</dbReference>
<dbReference type="PANTHER" id="PTHR23501:SF198">
    <property type="entry name" value="AZOLE RESISTANCE PROTEIN 1-RELATED"/>
    <property type="match status" value="1"/>
</dbReference>
<feature type="transmembrane region" description="Helical" evidence="7">
    <location>
        <begin position="367"/>
        <end position="392"/>
    </location>
</feature>
<keyword evidence="5" id="KW-0325">Glycoprotein</keyword>
<dbReference type="InterPro" id="IPR020846">
    <property type="entry name" value="MFS_dom"/>
</dbReference>
<dbReference type="InterPro" id="IPR036259">
    <property type="entry name" value="MFS_trans_sf"/>
</dbReference>
<name>A0A9P9FVH3_9HYPO</name>
<feature type="transmembrane region" description="Helical" evidence="7">
    <location>
        <begin position="295"/>
        <end position="319"/>
    </location>
</feature>
<evidence type="ECO:0000256" key="7">
    <source>
        <dbReference type="SAM" id="Phobius"/>
    </source>
</evidence>
<evidence type="ECO:0000256" key="1">
    <source>
        <dbReference type="ARBA" id="ARBA00004141"/>
    </source>
</evidence>
<comment type="caution">
    <text evidence="9">The sequence shown here is derived from an EMBL/GenBank/DDBJ whole genome shotgun (WGS) entry which is preliminary data.</text>
</comment>
<dbReference type="Gene3D" id="1.20.1250.20">
    <property type="entry name" value="MFS general substrate transporter like domains"/>
    <property type="match status" value="2"/>
</dbReference>
<evidence type="ECO:0000259" key="8">
    <source>
        <dbReference type="PROSITE" id="PS50850"/>
    </source>
</evidence>
<evidence type="ECO:0000256" key="3">
    <source>
        <dbReference type="ARBA" id="ARBA00022989"/>
    </source>
</evidence>
<feature type="transmembrane region" description="Helical" evidence="7">
    <location>
        <begin position="234"/>
        <end position="257"/>
    </location>
</feature>
<feature type="transmembrane region" description="Helical" evidence="7">
    <location>
        <begin position="81"/>
        <end position="99"/>
    </location>
</feature>
<accession>A0A9P9FVH3</accession>
<dbReference type="GO" id="GO:0022857">
    <property type="term" value="F:transmembrane transporter activity"/>
    <property type="evidence" value="ECO:0007669"/>
    <property type="project" value="InterPro"/>
</dbReference>
<dbReference type="AlphaFoldDB" id="A0A9P9FVH3"/>
<feature type="transmembrane region" description="Helical" evidence="7">
    <location>
        <begin position="568"/>
        <end position="586"/>
    </location>
</feature>
<gene>
    <name evidence="9" type="ORF">EDB81DRAFT_850569</name>
</gene>
<feature type="domain" description="Major facilitator superfamily (MFS) profile" evidence="8">
    <location>
        <begin position="84"/>
        <end position="589"/>
    </location>
</feature>
<reference evidence="9" key="1">
    <citation type="journal article" date="2021" name="Nat. Commun.">
        <title>Genetic determinants of endophytism in the Arabidopsis root mycobiome.</title>
        <authorList>
            <person name="Mesny F."/>
            <person name="Miyauchi S."/>
            <person name="Thiergart T."/>
            <person name="Pickel B."/>
            <person name="Atanasova L."/>
            <person name="Karlsson M."/>
            <person name="Huettel B."/>
            <person name="Barry K.W."/>
            <person name="Haridas S."/>
            <person name="Chen C."/>
            <person name="Bauer D."/>
            <person name="Andreopoulos W."/>
            <person name="Pangilinan J."/>
            <person name="LaButti K."/>
            <person name="Riley R."/>
            <person name="Lipzen A."/>
            <person name="Clum A."/>
            <person name="Drula E."/>
            <person name="Henrissat B."/>
            <person name="Kohler A."/>
            <person name="Grigoriev I.V."/>
            <person name="Martin F.M."/>
            <person name="Hacquard S."/>
        </authorList>
    </citation>
    <scope>NUCLEOTIDE SEQUENCE</scope>
    <source>
        <strain evidence="9">MPI-CAGE-AT-0147</strain>
    </source>
</reference>
<feature type="transmembrane region" description="Helical" evidence="7">
    <location>
        <begin position="431"/>
        <end position="450"/>
    </location>
</feature>
<evidence type="ECO:0000313" key="10">
    <source>
        <dbReference type="Proteomes" id="UP000738349"/>
    </source>
</evidence>
<evidence type="ECO:0000256" key="4">
    <source>
        <dbReference type="ARBA" id="ARBA00023136"/>
    </source>
</evidence>